<dbReference type="EMBL" id="LSSN01000524">
    <property type="protein sequence ID" value="OMJ23552.1"/>
    <property type="molecule type" value="Genomic_DNA"/>
</dbReference>
<organism evidence="1 2">
    <name type="scientific">Smittium culicis</name>
    <dbReference type="NCBI Taxonomy" id="133412"/>
    <lineage>
        <taxon>Eukaryota</taxon>
        <taxon>Fungi</taxon>
        <taxon>Fungi incertae sedis</taxon>
        <taxon>Zoopagomycota</taxon>
        <taxon>Kickxellomycotina</taxon>
        <taxon>Harpellomycetes</taxon>
        <taxon>Harpellales</taxon>
        <taxon>Legeriomycetaceae</taxon>
        <taxon>Smittium</taxon>
    </lineage>
</organism>
<sequence length="652" mass="72722">MRFFRKNIKLKGRLFTVTKKKYPLAKFSGSCFFFSSISKIDQPALDPNLLTTRNNDSNGLNCTNSIHAVKDPTSFKKFKDSKSFMNPENKPNSLLESDLSRTQSKLKPILSQPQANCTGTADLNSLGQGPDIPIQIPGSAQTINNLNATLQKDPLKTQSQINGILFPVKPIYIAPRNQIMLCHGLYGFDYKGPSKIPFLQIHYWTGIAKALRDLGSKVHVGRVSSTGGIKKRAHDLHHQLKTKIEPTADKQAKVNLLAHSMGGLDSRYLITHIRPNVFKSNYKVSSLTTISTPHNGSPFMDWCRDYLGLGNLIDSDLGVVSEPIISTIEAANFKRDKQIATLVRSLLDTPINDHQNSLNQLMYNSTAPEFLSNSNEADSIYSKIEPDSTLAEDLKGVAVNDKRLGDFADLLKYVMAKCNFLNVKDASDSNNKMHLHSYTDSLSFSDISAKNSGVTGWGVTGGSHLGQIIVLLRQLFNRLMYLLDQPAYYCLTTNYCTNIFNPRTPQMPDVSYYSYGAKINVDKGCNITSPLYFPHSIVYKAEGDNDGLVSLKSAQYGEYIETLECDHYELTNKNRVSSFLRFFLRPLINNQKKPDGSSTNLDNQTAGGDGRIEFGFEPGNTMYNSGNKKPSEEFDAIEFYLRAATRLYNQGH</sequence>
<dbReference type="STRING" id="133412.A0A1R1Y9E5"/>
<dbReference type="Gene3D" id="3.40.50.1820">
    <property type="entry name" value="alpha/beta hydrolase"/>
    <property type="match status" value="2"/>
</dbReference>
<evidence type="ECO:0000313" key="1">
    <source>
        <dbReference type="EMBL" id="OMJ23552.1"/>
    </source>
</evidence>
<dbReference type="SUPFAM" id="SSF53474">
    <property type="entry name" value="alpha/beta-Hydrolases"/>
    <property type="match status" value="1"/>
</dbReference>
<dbReference type="Proteomes" id="UP000187283">
    <property type="component" value="Unassembled WGS sequence"/>
</dbReference>
<name>A0A1R1Y9E5_9FUNG</name>
<dbReference type="InterPro" id="IPR029058">
    <property type="entry name" value="AB_hydrolase_fold"/>
</dbReference>
<dbReference type="PANTHER" id="PTHR11440">
    <property type="entry name" value="LECITHIN-CHOLESTEROL ACYLTRANSFERASE-RELATED"/>
    <property type="match status" value="1"/>
</dbReference>
<keyword evidence="2" id="KW-1185">Reference proteome</keyword>
<evidence type="ECO:0000313" key="2">
    <source>
        <dbReference type="Proteomes" id="UP000187283"/>
    </source>
</evidence>
<protein>
    <submittedName>
        <fullName evidence="1">Lipase 2</fullName>
    </submittedName>
</protein>
<gene>
    <name evidence="1" type="ORF">AYI70_g2201</name>
</gene>
<accession>A0A1R1Y9E5</accession>
<comment type="caution">
    <text evidence="1">The sequence shown here is derived from an EMBL/GenBank/DDBJ whole genome shotgun (WGS) entry which is preliminary data.</text>
</comment>
<dbReference type="AlphaFoldDB" id="A0A1R1Y9E5"/>
<proteinExistence type="predicted"/>
<dbReference type="InterPro" id="IPR003386">
    <property type="entry name" value="LACT/PDAT_acylTrfase"/>
</dbReference>
<dbReference type="GO" id="GO:0006629">
    <property type="term" value="P:lipid metabolic process"/>
    <property type="evidence" value="ECO:0007669"/>
    <property type="project" value="InterPro"/>
</dbReference>
<dbReference type="Pfam" id="PF02450">
    <property type="entry name" value="LCAT"/>
    <property type="match status" value="1"/>
</dbReference>
<dbReference type="OrthoDB" id="5592486at2759"/>
<reference evidence="1 2" key="1">
    <citation type="submission" date="2017-01" db="EMBL/GenBank/DDBJ databases">
        <authorList>
            <person name="Mah S.A."/>
            <person name="Swanson W.J."/>
            <person name="Moy G.W."/>
            <person name="Vacquier V.D."/>
        </authorList>
    </citation>
    <scope>NUCLEOTIDE SEQUENCE [LARGE SCALE GENOMIC DNA]</scope>
    <source>
        <strain evidence="1 2">GSMNP</strain>
    </source>
</reference>
<dbReference type="GO" id="GO:0008374">
    <property type="term" value="F:O-acyltransferase activity"/>
    <property type="evidence" value="ECO:0007669"/>
    <property type="project" value="InterPro"/>
</dbReference>